<dbReference type="EnsemblMetazoa" id="XM_016802244.2">
    <property type="protein sequence ID" value="XP_016657733.1"/>
    <property type="gene ID" value="LOC107882982"/>
</dbReference>
<accession>A0A8R2H548</accession>
<dbReference type="GeneID" id="107882982"/>
<proteinExistence type="predicted"/>
<dbReference type="KEGG" id="api:107885655"/>
<organism evidence="1 2">
    <name type="scientific">Acyrthosiphon pisum</name>
    <name type="common">Pea aphid</name>
    <dbReference type="NCBI Taxonomy" id="7029"/>
    <lineage>
        <taxon>Eukaryota</taxon>
        <taxon>Metazoa</taxon>
        <taxon>Ecdysozoa</taxon>
        <taxon>Arthropoda</taxon>
        <taxon>Hexapoda</taxon>
        <taxon>Insecta</taxon>
        <taxon>Pterygota</taxon>
        <taxon>Neoptera</taxon>
        <taxon>Paraneoptera</taxon>
        <taxon>Hemiptera</taxon>
        <taxon>Sternorrhyncha</taxon>
        <taxon>Aphidomorpha</taxon>
        <taxon>Aphidoidea</taxon>
        <taxon>Aphididae</taxon>
        <taxon>Macrosiphini</taxon>
        <taxon>Acyrthosiphon</taxon>
    </lineage>
</organism>
<dbReference type="OrthoDB" id="7331812at2759"/>
<dbReference type="GeneID" id="107885655"/>
<keyword evidence="2" id="KW-1185">Reference proteome</keyword>
<dbReference type="RefSeq" id="XP_016664820.1">
    <property type="nucleotide sequence ID" value="XM_016809331.2"/>
</dbReference>
<evidence type="ECO:0000313" key="1">
    <source>
        <dbReference type="EnsemblMetazoa" id="XP_016657733.1"/>
    </source>
</evidence>
<dbReference type="Proteomes" id="UP000007819">
    <property type="component" value="Chromosome A1"/>
</dbReference>
<dbReference type="RefSeq" id="XP_016657733.1">
    <property type="nucleotide sequence ID" value="XM_016802244.2"/>
</dbReference>
<evidence type="ECO:0000313" key="2">
    <source>
        <dbReference type="Proteomes" id="UP000007819"/>
    </source>
</evidence>
<evidence type="ECO:0008006" key="3">
    <source>
        <dbReference type="Google" id="ProtNLM"/>
    </source>
</evidence>
<dbReference type="AlphaFoldDB" id="A0A8R2H548"/>
<dbReference type="KEGG" id="api:107882982"/>
<name>A0A8R2H548_ACYPI</name>
<reference evidence="2" key="1">
    <citation type="submission" date="2010-06" db="EMBL/GenBank/DDBJ databases">
        <authorList>
            <person name="Jiang H."/>
            <person name="Abraham K."/>
            <person name="Ali S."/>
            <person name="Alsbrooks S.L."/>
            <person name="Anim B.N."/>
            <person name="Anosike U.S."/>
            <person name="Attaway T."/>
            <person name="Bandaranaike D.P."/>
            <person name="Battles P.K."/>
            <person name="Bell S.N."/>
            <person name="Bell A.V."/>
            <person name="Beltran B."/>
            <person name="Bickham C."/>
            <person name="Bustamante Y."/>
            <person name="Caleb T."/>
            <person name="Canada A."/>
            <person name="Cardenas V."/>
            <person name="Carter K."/>
            <person name="Chacko J."/>
            <person name="Chandrabose M.N."/>
            <person name="Chavez D."/>
            <person name="Chavez A."/>
            <person name="Chen L."/>
            <person name="Chu H.-S."/>
            <person name="Claassen K.J."/>
            <person name="Cockrell R."/>
            <person name="Collins M."/>
            <person name="Cooper J.A."/>
            <person name="Cree A."/>
            <person name="Curry S.M."/>
            <person name="Da Y."/>
            <person name="Dao M.D."/>
            <person name="Das B."/>
            <person name="Davila M.-L."/>
            <person name="Davy-Carroll L."/>
            <person name="Denson S."/>
            <person name="Dinh H."/>
            <person name="Ebong V.E."/>
            <person name="Edwards J.R."/>
            <person name="Egan A."/>
            <person name="El-Daye J."/>
            <person name="Escobedo L."/>
            <person name="Fernandez S."/>
            <person name="Fernando P.R."/>
            <person name="Flagg N."/>
            <person name="Forbes L.D."/>
            <person name="Fowler R.G."/>
            <person name="Fu Q."/>
            <person name="Gabisi R.A."/>
            <person name="Ganer J."/>
            <person name="Garbino Pronczuk A."/>
            <person name="Garcia R.M."/>
            <person name="Garner T."/>
            <person name="Garrett T.E."/>
            <person name="Gonzalez D.A."/>
            <person name="Hamid H."/>
            <person name="Hawkins E.S."/>
            <person name="Hirani K."/>
            <person name="Hogues M.E."/>
            <person name="Hollins B."/>
            <person name="Hsiao C.-H."/>
            <person name="Jabil R."/>
            <person name="James M.L."/>
            <person name="Jhangiani S.N."/>
            <person name="Johnson B."/>
            <person name="Johnson Q."/>
            <person name="Joshi V."/>
            <person name="Kalu J.B."/>
            <person name="Kam C."/>
            <person name="Kashfia A."/>
            <person name="Keebler J."/>
            <person name="Kisamo H."/>
            <person name="Kovar C.L."/>
            <person name="Lago L.A."/>
            <person name="Lai C.-Y."/>
            <person name="Laidlaw J."/>
            <person name="Lara F."/>
            <person name="Le T.-K."/>
            <person name="Lee S.L."/>
            <person name="Legall F.H."/>
            <person name="Lemon S.J."/>
            <person name="Lewis L.R."/>
            <person name="Li B."/>
            <person name="Liu Y."/>
            <person name="Liu Y.-S."/>
            <person name="Lopez J."/>
            <person name="Lozado R.J."/>
            <person name="Lu J."/>
            <person name="Madu R.C."/>
            <person name="Maheshwari M."/>
            <person name="Maheshwari R."/>
            <person name="Malloy K."/>
            <person name="Martinez E."/>
            <person name="Mathew T."/>
            <person name="Mercado I.C."/>
            <person name="Mercado C."/>
            <person name="Meyer B."/>
            <person name="Montgomery K."/>
            <person name="Morgan M.B."/>
            <person name="Munidasa M."/>
            <person name="Nazareth L.V."/>
            <person name="Nelson J."/>
            <person name="Ng B.M."/>
            <person name="Nguyen N.B."/>
            <person name="Nguyen P.Q."/>
            <person name="Nguyen T."/>
            <person name="Obregon M."/>
            <person name="Okwuonu G.O."/>
            <person name="Onwere C.G."/>
            <person name="Orozco G."/>
            <person name="Parra A."/>
            <person name="Patel S."/>
            <person name="Patil S."/>
            <person name="Perez A."/>
            <person name="Perez Y."/>
            <person name="Pham C."/>
            <person name="Primus E.L."/>
            <person name="Pu L.-L."/>
            <person name="Puazo M."/>
            <person name="Qin X."/>
            <person name="Quiroz J.B."/>
            <person name="Reese J."/>
            <person name="Richards S."/>
            <person name="Rives C.M."/>
            <person name="Robberts R."/>
            <person name="Ruiz S.J."/>
            <person name="Ruiz M.J."/>
            <person name="Santibanez J."/>
            <person name="Schneider B.W."/>
            <person name="Sisson I."/>
            <person name="Smith M."/>
            <person name="Sodergren E."/>
            <person name="Song X.-Z."/>
            <person name="Song B.B."/>
            <person name="Summersgill H."/>
            <person name="Thelus R."/>
            <person name="Thornton R.D."/>
            <person name="Trejos Z.Y."/>
            <person name="Usmani K."/>
            <person name="Vattathil S."/>
            <person name="Villasana D."/>
            <person name="Walker D.L."/>
            <person name="Wang S."/>
            <person name="Wang K."/>
            <person name="White C.S."/>
            <person name="Williams A.C."/>
            <person name="Williamson J."/>
            <person name="Wilson K."/>
            <person name="Woghiren I.O."/>
            <person name="Woodworth J.R."/>
            <person name="Worley K.C."/>
            <person name="Wright R.A."/>
            <person name="Wu W."/>
            <person name="Young L."/>
            <person name="Zhang L."/>
            <person name="Zhang J."/>
            <person name="Zhu Y."/>
            <person name="Muzny D.M."/>
            <person name="Weinstock G."/>
            <person name="Gibbs R.A."/>
        </authorList>
    </citation>
    <scope>NUCLEOTIDE SEQUENCE [LARGE SCALE GENOMIC DNA]</scope>
    <source>
        <strain evidence="2">LSR1</strain>
    </source>
</reference>
<sequence>MYVNVIARVCSLHFDSSDYEKPLIQRMLEHSPKHQRNLKPNAVPSKNLLRIQKPIIKCKPVNTHTPHSTHDSLLQSSFQSSKVPKEKIDPFTSNNNNYCLNDLPDFGVQLLSETQDVGIQCEIGMVYSRLPVERADVSTQCGDDLNEVEKYEKNTNNY</sequence>
<protein>
    <recommendedName>
        <fullName evidence="3">THAP-type domain-containing protein</fullName>
    </recommendedName>
</protein>
<dbReference type="EnsemblMetazoa" id="XM_016809331.2">
    <property type="protein sequence ID" value="XP_016664820.1"/>
    <property type="gene ID" value="LOC107885655"/>
</dbReference>
<reference evidence="1" key="2">
    <citation type="submission" date="2022-06" db="UniProtKB">
        <authorList>
            <consortium name="EnsemblMetazoa"/>
        </authorList>
    </citation>
    <scope>IDENTIFICATION</scope>
</reference>